<keyword evidence="2" id="KW-1185">Reference proteome</keyword>
<organism evidence="1 2">
    <name type="scientific">Hymenobacter nivis</name>
    <dbReference type="NCBI Taxonomy" id="1850093"/>
    <lineage>
        <taxon>Bacteria</taxon>
        <taxon>Pseudomonadati</taxon>
        <taxon>Bacteroidota</taxon>
        <taxon>Cytophagia</taxon>
        <taxon>Cytophagales</taxon>
        <taxon>Hymenobacteraceae</taxon>
        <taxon>Hymenobacter</taxon>
    </lineage>
</organism>
<accession>A0A2Z3GNG2</accession>
<reference evidence="2" key="1">
    <citation type="submission" date="2018-04" db="EMBL/GenBank/DDBJ databases">
        <title>Complete genome of Antarctic heterotrophic bacterium Hymenobacter nivis.</title>
        <authorList>
            <person name="Terashima M."/>
        </authorList>
    </citation>
    <scope>NUCLEOTIDE SEQUENCE [LARGE SCALE GENOMIC DNA]</scope>
    <source>
        <strain evidence="2">NBRC 111535</strain>
    </source>
</reference>
<evidence type="ECO:0000313" key="2">
    <source>
        <dbReference type="Proteomes" id="UP000245999"/>
    </source>
</evidence>
<sequence length="113" mass="13449">MKEKFQVQLSSEVREFIGSLDEKTRDKILYNIRKAQLINDQELFKKLTNGIWEFRTLFNKTNYRIFAFWDKSGSVDTLVLTTHGIIKKTGKTPQIDLDKAERIRKIYFEQKTN</sequence>
<protein>
    <submittedName>
        <fullName evidence="1">Addiction module toxin RelE</fullName>
    </submittedName>
</protein>
<dbReference type="AlphaFoldDB" id="A0A2Z3GNG2"/>
<dbReference type="OrthoDB" id="573082at2"/>
<name>A0A2Z3GNG2_9BACT</name>
<dbReference type="EMBL" id="CP029145">
    <property type="protein sequence ID" value="AWM32766.1"/>
    <property type="molecule type" value="Genomic_DNA"/>
</dbReference>
<gene>
    <name evidence="1" type="ORF">DDQ68_08205</name>
</gene>
<proteinExistence type="predicted"/>
<dbReference type="RefSeq" id="WP_109655862.1">
    <property type="nucleotide sequence ID" value="NZ_CP029145.1"/>
</dbReference>
<dbReference type="KEGG" id="hnv:DDQ68_08205"/>
<dbReference type="Proteomes" id="UP000245999">
    <property type="component" value="Chromosome"/>
</dbReference>
<dbReference type="Pfam" id="PF05973">
    <property type="entry name" value="Gp49"/>
    <property type="match status" value="1"/>
</dbReference>
<dbReference type="InterPro" id="IPR009241">
    <property type="entry name" value="HigB-like"/>
</dbReference>
<evidence type="ECO:0000313" key="1">
    <source>
        <dbReference type="EMBL" id="AWM32766.1"/>
    </source>
</evidence>